<evidence type="ECO:0000256" key="1">
    <source>
        <dbReference type="ARBA" id="ARBA00022860"/>
    </source>
</evidence>
<organism evidence="4 5">
    <name type="scientific">Cuscuta epithymum</name>
    <dbReference type="NCBI Taxonomy" id="186058"/>
    <lineage>
        <taxon>Eukaryota</taxon>
        <taxon>Viridiplantae</taxon>
        <taxon>Streptophyta</taxon>
        <taxon>Embryophyta</taxon>
        <taxon>Tracheophyta</taxon>
        <taxon>Spermatophyta</taxon>
        <taxon>Magnoliopsida</taxon>
        <taxon>eudicotyledons</taxon>
        <taxon>Gunneridae</taxon>
        <taxon>Pentapetalae</taxon>
        <taxon>asterids</taxon>
        <taxon>lamiids</taxon>
        <taxon>Solanales</taxon>
        <taxon>Convolvulaceae</taxon>
        <taxon>Cuscuteae</taxon>
        <taxon>Cuscuta</taxon>
        <taxon>Cuscuta subgen. Cuscuta</taxon>
    </lineage>
</organism>
<dbReference type="PROSITE" id="PS50096">
    <property type="entry name" value="IQ"/>
    <property type="match status" value="2"/>
</dbReference>
<dbReference type="Proteomes" id="UP001152523">
    <property type="component" value="Unassembled WGS sequence"/>
</dbReference>
<comment type="caution">
    <text evidence="4">The sequence shown here is derived from an EMBL/GenBank/DDBJ whole genome shotgun (WGS) entry which is preliminary data.</text>
</comment>
<dbReference type="Gene3D" id="1.20.5.190">
    <property type="match status" value="1"/>
</dbReference>
<protein>
    <recommendedName>
        <fullName evidence="6">DUF4005 domain-containing protein</fullName>
    </recommendedName>
</protein>
<gene>
    <name evidence="4" type="ORF">CEPIT_LOCUS9484</name>
</gene>
<comment type="similarity">
    <text evidence="2">Belongs to the IQD family.</text>
</comment>
<evidence type="ECO:0008006" key="6">
    <source>
        <dbReference type="Google" id="ProtNLM"/>
    </source>
</evidence>
<evidence type="ECO:0000313" key="5">
    <source>
        <dbReference type="Proteomes" id="UP001152523"/>
    </source>
</evidence>
<accession>A0AAV0CUK1</accession>
<dbReference type="AlphaFoldDB" id="A0AAV0CUK1"/>
<keyword evidence="1" id="KW-0112">Calmodulin-binding</keyword>
<dbReference type="PANTHER" id="PTHR32295:SF126">
    <property type="entry name" value="PROTEIN IQ-DOMAIN 8"/>
    <property type="match status" value="1"/>
</dbReference>
<sequence>MVKQEWAAIRIQTFFRAFLAKLALRALKAVVRIQAIFCGRQVRKQAARTLRSMKALVRAQARIRSQSGQSPVHTSIDPIRQAEKHWCNRRGTVEELNSKLQMKQDGIFRRERAMSYAISQVQPRTKVSSYSRTNKRVTLKMDDHNKGQDSSWLVIEDGETAVSRRSGPTRSFSQPLDHNQSVKIKRNHKSSTRVLGKESRRGKVLVHTV</sequence>
<dbReference type="GO" id="GO:0005516">
    <property type="term" value="F:calmodulin binding"/>
    <property type="evidence" value="ECO:0007669"/>
    <property type="project" value="UniProtKB-KW"/>
</dbReference>
<keyword evidence="5" id="KW-1185">Reference proteome</keyword>
<dbReference type="EMBL" id="CAMAPF010000053">
    <property type="protein sequence ID" value="CAH9085700.1"/>
    <property type="molecule type" value="Genomic_DNA"/>
</dbReference>
<evidence type="ECO:0000313" key="4">
    <source>
        <dbReference type="EMBL" id="CAH9085700.1"/>
    </source>
</evidence>
<evidence type="ECO:0000256" key="2">
    <source>
        <dbReference type="ARBA" id="ARBA00024341"/>
    </source>
</evidence>
<proteinExistence type="inferred from homology"/>
<reference evidence="4" key="1">
    <citation type="submission" date="2022-07" db="EMBL/GenBank/DDBJ databases">
        <authorList>
            <person name="Macas J."/>
            <person name="Novak P."/>
            <person name="Neumann P."/>
        </authorList>
    </citation>
    <scope>NUCLEOTIDE SEQUENCE</scope>
</reference>
<feature type="region of interest" description="Disordered" evidence="3">
    <location>
        <begin position="160"/>
        <end position="209"/>
    </location>
</feature>
<feature type="compositionally biased region" description="Polar residues" evidence="3">
    <location>
        <begin position="166"/>
        <end position="182"/>
    </location>
</feature>
<evidence type="ECO:0000256" key="3">
    <source>
        <dbReference type="SAM" id="MobiDB-lite"/>
    </source>
</evidence>
<dbReference type="PANTHER" id="PTHR32295">
    <property type="entry name" value="IQ-DOMAIN 5-RELATED"/>
    <property type="match status" value="1"/>
</dbReference>
<name>A0AAV0CUK1_9ASTE</name>